<dbReference type="EMBL" id="FMVW01000008">
    <property type="protein sequence ID" value="SCZ43881.1"/>
    <property type="molecule type" value="Genomic_DNA"/>
</dbReference>
<proteinExistence type="predicted"/>
<sequence>MSDTISATSDLSSRAPGSEEMPHSNERDCETTHAAKSLHLSLEDLAPTSFCSTDLGSGTLIRRLDAMSGPLAARSAENVVGTACAFSAPFRHTEALRELGLKSGEAATYILVGRNGSETLAYVGETVDVMKRLSSHRRDKDKAFAEMVFVVTSRSGLNSKDLARHRQAKYAALIAASGRAKLVGAPPEAAELPPVFAAIADPLVDLERQLLWDLGCPLLEPSLRHPALGIVDAEAGGADVLSPDQAKRPMMEMTYAGLFGRGLECDNLFIVLPGSEVRVLGENGNEESSVRTRRAILEKRGVLTPIPGVEDRQRLNSAVAFWSKSIAARVLAGSHVPSNVWRPIHPWRSLEVIE</sequence>
<evidence type="ECO:0000313" key="2">
    <source>
        <dbReference type="EMBL" id="SCZ43881.1"/>
    </source>
</evidence>
<evidence type="ECO:0000313" key="3">
    <source>
        <dbReference type="Proteomes" id="UP000199347"/>
    </source>
</evidence>
<dbReference type="AlphaFoldDB" id="A0A1G5P477"/>
<feature type="compositionally biased region" description="Polar residues" evidence="1">
    <location>
        <begin position="1"/>
        <end position="12"/>
    </location>
</feature>
<gene>
    <name evidence="2" type="ORF">SAMN03080610_03145</name>
</gene>
<evidence type="ECO:0008006" key="4">
    <source>
        <dbReference type="Google" id="ProtNLM"/>
    </source>
</evidence>
<keyword evidence="3" id="KW-1185">Reference proteome</keyword>
<feature type="compositionally biased region" description="Basic and acidic residues" evidence="1">
    <location>
        <begin position="20"/>
        <end position="30"/>
    </location>
</feature>
<protein>
    <recommendedName>
        <fullName evidence="4">GIY-YIG domain-containing protein</fullName>
    </recommendedName>
</protein>
<organism evidence="2 3">
    <name type="scientific">Afifella marina DSM 2698</name>
    <dbReference type="NCBI Taxonomy" id="1120955"/>
    <lineage>
        <taxon>Bacteria</taxon>
        <taxon>Pseudomonadati</taxon>
        <taxon>Pseudomonadota</taxon>
        <taxon>Alphaproteobacteria</taxon>
        <taxon>Hyphomicrobiales</taxon>
        <taxon>Afifellaceae</taxon>
        <taxon>Afifella</taxon>
    </lineage>
</organism>
<accession>A0A1G5P477</accession>
<dbReference type="STRING" id="1120955.SAMN03080610_03145"/>
<feature type="region of interest" description="Disordered" evidence="1">
    <location>
        <begin position="1"/>
        <end position="30"/>
    </location>
</feature>
<dbReference type="Proteomes" id="UP000199347">
    <property type="component" value="Unassembled WGS sequence"/>
</dbReference>
<name>A0A1G5P477_AFIMA</name>
<dbReference type="RefSeq" id="WP_092815353.1">
    <property type="nucleotide sequence ID" value="NZ_FMVW01000008.1"/>
</dbReference>
<evidence type="ECO:0000256" key="1">
    <source>
        <dbReference type="SAM" id="MobiDB-lite"/>
    </source>
</evidence>
<reference evidence="2 3" key="1">
    <citation type="submission" date="2016-10" db="EMBL/GenBank/DDBJ databases">
        <authorList>
            <person name="de Groot N.N."/>
        </authorList>
    </citation>
    <scope>NUCLEOTIDE SEQUENCE [LARGE SCALE GENOMIC DNA]</scope>
    <source>
        <strain evidence="2 3">DSM 2698</strain>
    </source>
</reference>